<dbReference type="InterPro" id="IPR035069">
    <property type="entry name" value="TTHA1013/TTHA0281-like"/>
</dbReference>
<feature type="domain" description="DUF1902" evidence="1">
    <location>
        <begin position="57"/>
        <end position="106"/>
    </location>
</feature>
<evidence type="ECO:0000313" key="3">
    <source>
        <dbReference type="Proteomes" id="UP000282957"/>
    </source>
</evidence>
<dbReference type="EMBL" id="SACL01000004">
    <property type="protein sequence ID" value="RVT96249.1"/>
    <property type="molecule type" value="Genomic_DNA"/>
</dbReference>
<dbReference type="Gene3D" id="3.30.2390.10">
    <property type="entry name" value="TTHA1013-like"/>
    <property type="match status" value="1"/>
</dbReference>
<organism evidence="2 3">
    <name type="scientific">Rhodovarius crocodyli</name>
    <dbReference type="NCBI Taxonomy" id="1979269"/>
    <lineage>
        <taxon>Bacteria</taxon>
        <taxon>Pseudomonadati</taxon>
        <taxon>Pseudomonadota</taxon>
        <taxon>Alphaproteobacteria</taxon>
        <taxon>Acetobacterales</taxon>
        <taxon>Roseomonadaceae</taxon>
        <taxon>Rhodovarius</taxon>
    </lineage>
</organism>
<keyword evidence="3" id="KW-1185">Reference proteome</keyword>
<dbReference type="AlphaFoldDB" id="A0A437MF51"/>
<gene>
    <name evidence="2" type="ORF">EOD42_14145</name>
</gene>
<dbReference type="SUPFAM" id="SSF143100">
    <property type="entry name" value="TTHA1013/TTHA0281-like"/>
    <property type="match status" value="1"/>
</dbReference>
<protein>
    <submittedName>
        <fullName evidence="2">DUF1902 domain-containing protein</fullName>
    </submittedName>
</protein>
<sequence>MLTATLKCEGRASTSLARPQFCCVMRALIFQRGDAHMRLRKGKTSMSTETKAATVTFKAEFDSEANMWWVSECSYPGVNAEAPTLDRLYKKVQAVVADLREINGDTAPAGMMQMSAEMPMAA</sequence>
<proteinExistence type="predicted"/>
<dbReference type="Pfam" id="PF08972">
    <property type="entry name" value="DUF1902"/>
    <property type="match status" value="1"/>
</dbReference>
<reference evidence="2 3" key="1">
    <citation type="submission" date="2019-01" db="EMBL/GenBank/DDBJ databases">
        <authorList>
            <person name="Chen W.-M."/>
        </authorList>
    </citation>
    <scope>NUCLEOTIDE SEQUENCE [LARGE SCALE GENOMIC DNA]</scope>
    <source>
        <strain evidence="2 3">CCP-6</strain>
    </source>
</reference>
<dbReference type="InterPro" id="IPR015066">
    <property type="entry name" value="DUF1902"/>
</dbReference>
<evidence type="ECO:0000259" key="1">
    <source>
        <dbReference type="Pfam" id="PF08972"/>
    </source>
</evidence>
<name>A0A437MF51_9PROT</name>
<evidence type="ECO:0000313" key="2">
    <source>
        <dbReference type="EMBL" id="RVT96249.1"/>
    </source>
</evidence>
<accession>A0A437MF51</accession>
<dbReference type="Proteomes" id="UP000282957">
    <property type="component" value="Unassembled WGS sequence"/>
</dbReference>
<comment type="caution">
    <text evidence="2">The sequence shown here is derived from an EMBL/GenBank/DDBJ whole genome shotgun (WGS) entry which is preliminary data.</text>
</comment>